<dbReference type="InterPro" id="IPR001761">
    <property type="entry name" value="Peripla_BP/Lac1_sug-bd_dom"/>
</dbReference>
<gene>
    <name evidence="5" type="ORF">FB562_2630</name>
</gene>
<dbReference type="Proteomes" id="UP000317998">
    <property type="component" value="Unassembled WGS sequence"/>
</dbReference>
<dbReference type="InterPro" id="IPR010982">
    <property type="entry name" value="Lambda_DNA-bd_dom_sf"/>
</dbReference>
<protein>
    <submittedName>
        <fullName evidence="5">LacI family transcriptional regulator</fullName>
    </submittedName>
</protein>
<dbReference type="Pfam" id="PF00356">
    <property type="entry name" value="LacI"/>
    <property type="match status" value="1"/>
</dbReference>
<dbReference type="InterPro" id="IPR000843">
    <property type="entry name" value="HTH_LacI"/>
</dbReference>
<dbReference type="GO" id="GO:0003700">
    <property type="term" value="F:DNA-binding transcription factor activity"/>
    <property type="evidence" value="ECO:0007669"/>
    <property type="project" value="TreeGrafter"/>
</dbReference>
<keyword evidence="2" id="KW-0238">DNA-binding</keyword>
<dbReference type="Pfam" id="PF00532">
    <property type="entry name" value="Peripla_BP_1"/>
    <property type="match status" value="1"/>
</dbReference>
<dbReference type="GO" id="GO:0000976">
    <property type="term" value="F:transcription cis-regulatory region binding"/>
    <property type="evidence" value="ECO:0007669"/>
    <property type="project" value="TreeGrafter"/>
</dbReference>
<sequence length="363" mass="38939">MGRLPTVSDVAKLAQVSRQTVSNALNSPEIVKATTLARVLEAVDTLGYRTNAGARRLRTQRSSTIGVRFEPISDGVSGGLLDRFLHAITEQADSLGMRILLFTAVSQEEEIAKIRQLRAGSDIDGVVLASTFHGDRRTEWLVRDRTPFVMFGRPWGQGKAEVPPHRWVDVDGATGVKEATSHLLSVGCERILFLGWPSPSGTGDDRRNGWLEALATHAAASSSSAMRLWEAQAQLLHVECRDTLHDAETATREALAAHPEVDGIVCASDSLAIGARIATVMTGRSDIPVVGFDNSAVAQALGLSSVDQRLDLVAAATLELLIPTMDGAPLDEADNHRLISPQLIVRDTPIVLPLGSGEPRSSL</sequence>
<reference evidence="5 6" key="1">
    <citation type="submission" date="2019-06" db="EMBL/GenBank/DDBJ databases">
        <title>Sequencing the genomes of 1000 actinobacteria strains.</title>
        <authorList>
            <person name="Klenk H.-P."/>
        </authorList>
    </citation>
    <scope>NUCLEOTIDE SEQUENCE [LARGE SCALE GENOMIC DNA]</scope>
    <source>
        <strain evidence="5 6">DSM 26477</strain>
    </source>
</reference>
<dbReference type="AlphaFoldDB" id="A0A542XX55"/>
<feature type="domain" description="HTH lacI-type" evidence="4">
    <location>
        <begin position="5"/>
        <end position="59"/>
    </location>
</feature>
<keyword evidence="1" id="KW-0805">Transcription regulation</keyword>
<evidence type="ECO:0000313" key="6">
    <source>
        <dbReference type="Proteomes" id="UP000317998"/>
    </source>
</evidence>
<dbReference type="PROSITE" id="PS50932">
    <property type="entry name" value="HTH_LACI_2"/>
    <property type="match status" value="1"/>
</dbReference>
<dbReference type="OrthoDB" id="3430936at2"/>
<dbReference type="Gene3D" id="3.40.50.2300">
    <property type="match status" value="2"/>
</dbReference>
<evidence type="ECO:0000313" key="5">
    <source>
        <dbReference type="EMBL" id="TQL40421.1"/>
    </source>
</evidence>
<name>A0A542XX55_9MICO</name>
<accession>A0A542XX55</accession>
<dbReference type="InterPro" id="IPR028082">
    <property type="entry name" value="Peripla_BP_I"/>
</dbReference>
<dbReference type="SMART" id="SM00354">
    <property type="entry name" value="HTH_LACI"/>
    <property type="match status" value="1"/>
</dbReference>
<comment type="caution">
    <text evidence="5">The sequence shown here is derived from an EMBL/GenBank/DDBJ whole genome shotgun (WGS) entry which is preliminary data.</text>
</comment>
<dbReference type="SUPFAM" id="SSF47413">
    <property type="entry name" value="lambda repressor-like DNA-binding domains"/>
    <property type="match status" value="1"/>
</dbReference>
<evidence type="ECO:0000256" key="2">
    <source>
        <dbReference type="ARBA" id="ARBA00023125"/>
    </source>
</evidence>
<keyword evidence="3" id="KW-0804">Transcription</keyword>
<keyword evidence="6" id="KW-1185">Reference proteome</keyword>
<organism evidence="5 6">
    <name type="scientific">Homoserinimonas aerilata</name>
    <dbReference type="NCBI Taxonomy" id="1162970"/>
    <lineage>
        <taxon>Bacteria</taxon>
        <taxon>Bacillati</taxon>
        <taxon>Actinomycetota</taxon>
        <taxon>Actinomycetes</taxon>
        <taxon>Micrococcales</taxon>
        <taxon>Microbacteriaceae</taxon>
        <taxon>Homoserinimonas</taxon>
    </lineage>
</organism>
<evidence type="ECO:0000256" key="1">
    <source>
        <dbReference type="ARBA" id="ARBA00023015"/>
    </source>
</evidence>
<proteinExistence type="predicted"/>
<dbReference type="SUPFAM" id="SSF53822">
    <property type="entry name" value="Periplasmic binding protein-like I"/>
    <property type="match status" value="1"/>
</dbReference>
<evidence type="ECO:0000259" key="4">
    <source>
        <dbReference type="PROSITE" id="PS50932"/>
    </source>
</evidence>
<dbReference type="EMBL" id="VFOM01000005">
    <property type="protein sequence ID" value="TQL40421.1"/>
    <property type="molecule type" value="Genomic_DNA"/>
</dbReference>
<evidence type="ECO:0000256" key="3">
    <source>
        <dbReference type="ARBA" id="ARBA00023163"/>
    </source>
</evidence>
<dbReference type="Gene3D" id="1.10.260.40">
    <property type="entry name" value="lambda repressor-like DNA-binding domains"/>
    <property type="match status" value="1"/>
</dbReference>
<dbReference type="PANTHER" id="PTHR30146:SF109">
    <property type="entry name" value="HTH-TYPE TRANSCRIPTIONAL REGULATOR GALS"/>
    <property type="match status" value="1"/>
</dbReference>
<dbReference type="PANTHER" id="PTHR30146">
    <property type="entry name" value="LACI-RELATED TRANSCRIPTIONAL REPRESSOR"/>
    <property type="match status" value="1"/>
</dbReference>
<dbReference type="RefSeq" id="WP_141881735.1">
    <property type="nucleotide sequence ID" value="NZ_VFOM01000005.1"/>
</dbReference>
<dbReference type="CDD" id="cd01392">
    <property type="entry name" value="HTH_LacI"/>
    <property type="match status" value="1"/>
</dbReference>